<dbReference type="InterPro" id="IPR035959">
    <property type="entry name" value="RutC-like_sf"/>
</dbReference>
<accession>A0A3S0TX33</accession>
<organism evidence="2 3">
    <name type="scientific">Peribacillus cavernae</name>
    <dbReference type="NCBI Taxonomy" id="1674310"/>
    <lineage>
        <taxon>Bacteria</taxon>
        <taxon>Bacillati</taxon>
        <taxon>Bacillota</taxon>
        <taxon>Bacilli</taxon>
        <taxon>Bacillales</taxon>
        <taxon>Bacillaceae</taxon>
        <taxon>Peribacillus</taxon>
    </lineage>
</organism>
<dbReference type="PANTHER" id="PTHR43760:SF1">
    <property type="entry name" value="ENDORIBONUCLEASE L-PSP_CHORISMATE MUTASE-LIKE DOMAIN-CONTAINING PROTEIN"/>
    <property type="match status" value="1"/>
</dbReference>
<evidence type="ECO:0000259" key="1">
    <source>
        <dbReference type="Pfam" id="PF14588"/>
    </source>
</evidence>
<dbReference type="CDD" id="cd02199">
    <property type="entry name" value="YjgF_YER057c_UK114_like_1"/>
    <property type="match status" value="1"/>
</dbReference>
<comment type="caution">
    <text evidence="2">The sequence shown here is derived from an EMBL/GenBank/DDBJ whole genome shotgun (WGS) entry which is preliminary data.</text>
</comment>
<dbReference type="AlphaFoldDB" id="A0A3S0TX33"/>
<dbReference type="SUPFAM" id="SSF55298">
    <property type="entry name" value="YjgF-like"/>
    <property type="match status" value="1"/>
</dbReference>
<sequence length="152" mass="16563">MIEKKLQELGYDLPTAPQPLANYVTVNRTGNLLFTSGQGCFRNGKPVYQGKLGQDISVEQGYDAARITAINLLSVVKAELGDLSKIKKVVKLLGFVSSTSDFYDHPQVINGASDFLVEVLGEKGKHARSAIGTNVLPMNLPVEIEMVIEIEE</sequence>
<reference evidence="2 3" key="1">
    <citation type="submission" date="2018-12" db="EMBL/GenBank/DDBJ databases">
        <title>Bacillus chawlae sp. nov., Bacillus glennii sp. nov., and Bacillus saganii sp. nov. Isolated from the Vehicle Assembly Building at Kennedy Space Center where the Viking Spacecraft were Assembled.</title>
        <authorList>
            <person name="Seuylemezian A."/>
            <person name="Vaishampayan P."/>
        </authorList>
    </citation>
    <scope>NUCLEOTIDE SEQUENCE [LARGE SCALE GENOMIC DNA]</scope>
    <source>
        <strain evidence="2 3">L5</strain>
    </source>
</reference>
<dbReference type="RefSeq" id="WP_126867069.1">
    <property type="nucleotide sequence ID" value="NZ_JAUSTX010000011.1"/>
</dbReference>
<dbReference type="EMBL" id="RYZZ01000043">
    <property type="protein sequence ID" value="RUQ25190.1"/>
    <property type="molecule type" value="Genomic_DNA"/>
</dbReference>
<dbReference type="Pfam" id="PF14588">
    <property type="entry name" value="YjgF_endoribonc"/>
    <property type="match status" value="1"/>
</dbReference>
<dbReference type="OrthoDB" id="9806350at2"/>
<feature type="domain" description="Endoribonuclease L-PSP/chorismate mutase-like" evidence="1">
    <location>
        <begin position="4"/>
        <end position="140"/>
    </location>
</feature>
<proteinExistence type="predicted"/>
<keyword evidence="3" id="KW-1185">Reference proteome</keyword>
<protein>
    <submittedName>
        <fullName evidence="2">RidA family protein</fullName>
    </submittedName>
</protein>
<evidence type="ECO:0000313" key="3">
    <source>
        <dbReference type="Proteomes" id="UP000267430"/>
    </source>
</evidence>
<dbReference type="InterPro" id="IPR013813">
    <property type="entry name" value="Endoribo_LPSP/chorism_mut-like"/>
</dbReference>
<gene>
    <name evidence="2" type="ORF">ELQ35_20660</name>
</gene>
<dbReference type="PANTHER" id="PTHR43760">
    <property type="entry name" value="ENDORIBONUCLEASE-RELATED"/>
    <property type="match status" value="1"/>
</dbReference>
<name>A0A3S0TX33_9BACI</name>
<dbReference type="Gene3D" id="3.30.1330.40">
    <property type="entry name" value="RutC-like"/>
    <property type="match status" value="1"/>
</dbReference>
<evidence type="ECO:0000313" key="2">
    <source>
        <dbReference type="EMBL" id="RUQ25190.1"/>
    </source>
</evidence>
<dbReference type="Proteomes" id="UP000267430">
    <property type="component" value="Unassembled WGS sequence"/>
</dbReference>